<protein>
    <submittedName>
        <fullName evidence="1">Uncharacterized protein</fullName>
    </submittedName>
</protein>
<dbReference type="AlphaFoldDB" id="A0A3E4XFJ1"/>
<gene>
    <name evidence="1" type="ORF">DXC07_15880</name>
</gene>
<proteinExistence type="predicted"/>
<name>A0A3E4XFJ1_BACUN</name>
<dbReference type="Proteomes" id="UP000261295">
    <property type="component" value="Unassembled WGS sequence"/>
</dbReference>
<evidence type="ECO:0000313" key="2">
    <source>
        <dbReference type="Proteomes" id="UP000261295"/>
    </source>
</evidence>
<evidence type="ECO:0000313" key="1">
    <source>
        <dbReference type="EMBL" id="RGM53207.1"/>
    </source>
</evidence>
<comment type="caution">
    <text evidence="1">The sequence shown here is derived from an EMBL/GenBank/DDBJ whole genome shotgun (WGS) entry which is preliminary data.</text>
</comment>
<reference evidence="1 2" key="1">
    <citation type="submission" date="2018-08" db="EMBL/GenBank/DDBJ databases">
        <title>A genome reference for cultivated species of the human gut microbiota.</title>
        <authorList>
            <person name="Zou Y."/>
            <person name="Xue W."/>
            <person name="Luo G."/>
        </authorList>
    </citation>
    <scope>NUCLEOTIDE SEQUENCE [LARGE SCALE GENOMIC DNA]</scope>
    <source>
        <strain evidence="1 2">OM07-9</strain>
    </source>
</reference>
<organism evidence="1 2">
    <name type="scientific">Bacteroides uniformis</name>
    <dbReference type="NCBI Taxonomy" id="820"/>
    <lineage>
        <taxon>Bacteria</taxon>
        <taxon>Pseudomonadati</taxon>
        <taxon>Bacteroidota</taxon>
        <taxon>Bacteroidia</taxon>
        <taxon>Bacteroidales</taxon>
        <taxon>Bacteroidaceae</taxon>
        <taxon>Bacteroides</taxon>
    </lineage>
</organism>
<accession>A0A3E4XFJ1</accession>
<dbReference type="EMBL" id="QSTL01000017">
    <property type="protein sequence ID" value="RGM53207.1"/>
    <property type="molecule type" value="Genomic_DNA"/>
</dbReference>
<sequence length="70" mass="8029">MVIIRSFGIAETTSFFRIAVPSFYRLSRQSVANPFPPATCGREIGIRFCRQNRMACFTFRTALFLVFCLP</sequence>